<reference evidence="2" key="1">
    <citation type="submission" date="2019-11" db="EMBL/GenBank/DDBJ databases">
        <authorList>
            <person name="Feng L."/>
        </authorList>
    </citation>
    <scope>NUCLEOTIDE SEQUENCE</scope>
    <source>
        <strain evidence="2">AodontolyticusLFYP35</strain>
    </source>
</reference>
<proteinExistence type="predicted"/>
<evidence type="ECO:0000313" key="2">
    <source>
        <dbReference type="EMBL" id="VYS89823.1"/>
    </source>
</evidence>
<evidence type="ECO:0008006" key="3">
    <source>
        <dbReference type="Google" id="ProtNLM"/>
    </source>
</evidence>
<feature type="transmembrane region" description="Helical" evidence="1">
    <location>
        <begin position="61"/>
        <end position="83"/>
    </location>
</feature>
<dbReference type="InterPro" id="IPR025962">
    <property type="entry name" value="SdpI/YhfL"/>
</dbReference>
<keyword evidence="1" id="KW-0812">Transmembrane</keyword>
<gene>
    <name evidence="2" type="ORF">AOLFYP35_00751</name>
</gene>
<keyword evidence="1" id="KW-1133">Transmembrane helix</keyword>
<dbReference type="EMBL" id="CACRSM010000002">
    <property type="protein sequence ID" value="VYS89823.1"/>
    <property type="molecule type" value="Genomic_DNA"/>
</dbReference>
<sequence>MDGLISFALGLLTFVAAFCLAGLARAMRNDKLPPNMWAGIRTKAASESESSWYRVQRAGSVPVICLAVAYVDSGLLFILQGIYHEIISPLIPVGVFSAQSLVGIIWIYVAIRDSDPSQKSE</sequence>
<dbReference type="Pfam" id="PF13630">
    <property type="entry name" value="SdpI"/>
    <property type="match status" value="1"/>
</dbReference>
<evidence type="ECO:0000256" key="1">
    <source>
        <dbReference type="SAM" id="Phobius"/>
    </source>
</evidence>
<accession>A0A6N2S848</accession>
<protein>
    <recommendedName>
        <fullName evidence="3">SdpI family protein</fullName>
    </recommendedName>
</protein>
<name>A0A6N2S848_9ACTO</name>
<keyword evidence="1" id="KW-0472">Membrane</keyword>
<organism evidence="2">
    <name type="scientific">Schaalia odontolytica</name>
    <dbReference type="NCBI Taxonomy" id="1660"/>
    <lineage>
        <taxon>Bacteria</taxon>
        <taxon>Bacillati</taxon>
        <taxon>Actinomycetota</taxon>
        <taxon>Actinomycetes</taxon>
        <taxon>Actinomycetales</taxon>
        <taxon>Actinomycetaceae</taxon>
        <taxon>Schaalia</taxon>
    </lineage>
</organism>
<feature type="transmembrane region" description="Helical" evidence="1">
    <location>
        <begin position="90"/>
        <end position="111"/>
    </location>
</feature>
<dbReference type="AlphaFoldDB" id="A0A6N2S848"/>